<keyword evidence="4 5" id="KW-0472">Membrane</keyword>
<dbReference type="InterPro" id="IPR005821">
    <property type="entry name" value="Ion_trans_dom"/>
</dbReference>
<organism evidence="7 8">
    <name type="scientific">Cichlidogyrus casuarinus</name>
    <dbReference type="NCBI Taxonomy" id="1844966"/>
    <lineage>
        <taxon>Eukaryota</taxon>
        <taxon>Metazoa</taxon>
        <taxon>Spiralia</taxon>
        <taxon>Lophotrochozoa</taxon>
        <taxon>Platyhelminthes</taxon>
        <taxon>Monogenea</taxon>
        <taxon>Monopisthocotylea</taxon>
        <taxon>Dactylogyridea</taxon>
        <taxon>Ancyrocephalidae</taxon>
        <taxon>Cichlidogyrus</taxon>
    </lineage>
</organism>
<protein>
    <submittedName>
        <fullName evidence="7">Two pore calcium channel protein 2</fullName>
    </submittedName>
</protein>
<dbReference type="PANTHER" id="PTHR46768:SF1">
    <property type="entry name" value="TWO PORE CHANNEL PROTEIN 2"/>
    <property type="match status" value="1"/>
</dbReference>
<feature type="transmembrane region" description="Helical" evidence="5">
    <location>
        <begin position="70"/>
        <end position="92"/>
    </location>
</feature>
<feature type="domain" description="Ion transport" evidence="6">
    <location>
        <begin position="70"/>
        <end position="262"/>
    </location>
</feature>
<keyword evidence="8" id="KW-1185">Reference proteome</keyword>
<gene>
    <name evidence="7" type="primary">TPCN2_4</name>
    <name evidence="7" type="ORF">Ciccas_003661</name>
</gene>
<proteinExistence type="predicted"/>
<keyword evidence="3 5" id="KW-1133">Transmembrane helix</keyword>
<evidence type="ECO:0000313" key="7">
    <source>
        <dbReference type="EMBL" id="KAL3317680.1"/>
    </source>
</evidence>
<comment type="subcellular location">
    <subcellularLocation>
        <location evidence="1">Membrane</location>
        <topology evidence="1">Multi-pass membrane protein</topology>
    </subcellularLocation>
</comment>
<evidence type="ECO:0000256" key="5">
    <source>
        <dbReference type="SAM" id="Phobius"/>
    </source>
</evidence>
<comment type="caution">
    <text evidence="7">The sequence shown here is derived from an EMBL/GenBank/DDBJ whole genome shotgun (WGS) entry which is preliminary data.</text>
</comment>
<dbReference type="EMBL" id="JBJKFK010000345">
    <property type="protein sequence ID" value="KAL3317680.1"/>
    <property type="molecule type" value="Genomic_DNA"/>
</dbReference>
<keyword evidence="2 5" id="KW-0812">Transmembrane</keyword>
<evidence type="ECO:0000256" key="4">
    <source>
        <dbReference type="ARBA" id="ARBA00023136"/>
    </source>
</evidence>
<feature type="transmembrane region" description="Helical" evidence="5">
    <location>
        <begin position="163"/>
        <end position="193"/>
    </location>
</feature>
<accession>A0ABD2QDQ3</accession>
<feature type="transmembrane region" description="Helical" evidence="5">
    <location>
        <begin position="232"/>
        <end position="255"/>
    </location>
</feature>
<dbReference type="AlphaFoldDB" id="A0ABD2QDQ3"/>
<dbReference type="PANTHER" id="PTHR46768">
    <property type="entry name" value="TWO PORE CALCIUM CHANNEL PROTEIN 2"/>
    <property type="match status" value="1"/>
</dbReference>
<dbReference type="Proteomes" id="UP001626550">
    <property type="component" value="Unassembled WGS sequence"/>
</dbReference>
<evidence type="ECO:0000259" key="6">
    <source>
        <dbReference type="Pfam" id="PF00520"/>
    </source>
</evidence>
<evidence type="ECO:0000256" key="2">
    <source>
        <dbReference type="ARBA" id="ARBA00022692"/>
    </source>
</evidence>
<reference evidence="7 8" key="1">
    <citation type="submission" date="2024-11" db="EMBL/GenBank/DDBJ databases">
        <title>Adaptive evolution of stress response genes in parasites aligns with host niche diversity.</title>
        <authorList>
            <person name="Hahn C."/>
            <person name="Resl P."/>
        </authorList>
    </citation>
    <scope>NUCLEOTIDE SEQUENCE [LARGE SCALE GENOMIC DNA]</scope>
    <source>
        <strain evidence="7">EGGRZ-B1_66</strain>
        <tissue evidence="7">Body</tissue>
    </source>
</reference>
<dbReference type="Gene3D" id="1.10.287.70">
    <property type="match status" value="1"/>
</dbReference>
<dbReference type="GO" id="GO:0016020">
    <property type="term" value="C:membrane"/>
    <property type="evidence" value="ECO:0007669"/>
    <property type="project" value="UniProtKB-SubCell"/>
</dbReference>
<dbReference type="Pfam" id="PF00520">
    <property type="entry name" value="Ion_trans"/>
    <property type="match status" value="1"/>
</dbReference>
<evidence type="ECO:0000313" key="8">
    <source>
        <dbReference type="Proteomes" id="UP001626550"/>
    </source>
</evidence>
<name>A0ABD2QDQ3_9PLAT</name>
<feature type="transmembrane region" description="Helical" evidence="5">
    <location>
        <begin position="21"/>
        <end position="47"/>
    </location>
</feature>
<evidence type="ECO:0000256" key="3">
    <source>
        <dbReference type="ARBA" id="ARBA00022989"/>
    </source>
</evidence>
<evidence type="ECO:0000256" key="1">
    <source>
        <dbReference type="ARBA" id="ARBA00004141"/>
    </source>
</evidence>
<dbReference type="InterPro" id="IPR028798">
    <property type="entry name" value="TPC2"/>
</dbReference>
<sequence length="270" mass="30934">MYSSIQYSPILQKMDPASVRMYLIVNSVGYSSLHRLAILFLMILPFLETPSSISSTTVNNNTIDSQRFEFPYGVTISLELVCLCLVAVKIFVRIYLGFYKLPTITFEPWPTVAVPLLVISYIDLFYDIASHGQRNFAIRKYLRLYFLIYSGQRIKKIVKCLRATVIALSGLFVFLGLYVLGAAVFSVCLFYNYTSSSYTRIEEATYALYTLLTTCNNPDTWVAIYANFRPNVLFFMGFLSFGLFIVMNIITAVVYNEFRGFYSVNLFICH</sequence>